<dbReference type="InterPro" id="IPR006962">
    <property type="entry name" value="P48_Baculovir"/>
</dbReference>
<dbReference type="RefSeq" id="YP_009552647.1">
    <property type="nucleotide sequence ID" value="NC_040621.1"/>
</dbReference>
<keyword evidence="2" id="KW-1185">Reference proteome</keyword>
<dbReference type="EMBL" id="MF614691">
    <property type="protein sequence ID" value="AUA60318.1"/>
    <property type="molecule type" value="Genomic_DNA"/>
</dbReference>
<evidence type="ECO:0000313" key="2">
    <source>
        <dbReference type="Proteomes" id="UP000290445"/>
    </source>
</evidence>
<organism evidence="1 2">
    <name type="scientific">Operophtera brumata nucleopolyhedrovirus</name>
    <dbReference type="NCBI Taxonomy" id="1046267"/>
    <lineage>
        <taxon>Viruses</taxon>
        <taxon>Viruses incertae sedis</taxon>
        <taxon>Naldaviricetes</taxon>
        <taxon>Lefavirales</taxon>
        <taxon>Baculoviridae</taxon>
        <taxon>Alphabaculovirus</taxon>
        <taxon>Alphabaculovirus opbrumatae</taxon>
    </lineage>
</organism>
<name>A0A2H4UZY8_9ABAC</name>
<dbReference type="Proteomes" id="UP000290445">
    <property type="component" value="Segment"/>
</dbReference>
<protein>
    <submittedName>
        <fullName evidence="1">P48</fullName>
    </submittedName>
</protein>
<dbReference type="KEGG" id="vg:41699981"/>
<sequence>MDNKYTIDYCLRFFQYDDFKNVSFGADLTIEQIESLSFLYSVYYDQKDCVKVKGLTFFTEFFKVVQNVKKNFESRDDNSDIKRIFSIFLKDEFMNQVTNFQQIIQYLRPYYKPITKPNIDEIASLCVECPAGHIACLMCKSRYVSVSISVFDVSVQEGWDIFLRPMFGLPIFLNILLHTRLERSDDIFKIDDIITNSFTQFFYNLLCDKAFMLYSNKQTCAPFVKECRKVLVGVQDKDLELLLTGLNSYTFNSKLYSPFKLFMQNLSKGIKVKKVNKIASVLFTGFFLRHYLEAAPNKTKFASELEIRNVCRLIMKQYNDEQFECFINKLNNIKTELSVALMKSYIVPENFIRHLCIKHNLDKDISLLIDQAS</sequence>
<reference evidence="1 2" key="1">
    <citation type="journal article" date="2017" name="Viruses">
        <title>The Operophtera brumata Nucleopolyhedrovirus (OpbuNPV) Represents an Early, Divergent Lineage within Genus Alphabaculovirus.</title>
        <authorList>
            <person name="Harrison R.L."/>
            <person name="Rowley D.L."/>
            <person name="Mowery J.D."/>
            <person name="Bauchan G.R."/>
            <person name="Burand J.P."/>
        </authorList>
    </citation>
    <scope>NUCLEOTIDE SEQUENCE [LARGE SCALE GENOMIC DNA]</scope>
    <source>
        <strain evidence="1">OpbuNPV-MA</strain>
    </source>
</reference>
<proteinExistence type="predicted"/>
<dbReference type="GeneID" id="41699981"/>
<evidence type="ECO:0000313" key="1">
    <source>
        <dbReference type="EMBL" id="AUA60318.1"/>
    </source>
</evidence>
<accession>A0A2H4UZY8</accession>
<dbReference type="OrthoDB" id="4662at10239"/>
<dbReference type="Pfam" id="PF04878">
    <property type="entry name" value="Baculo_p48"/>
    <property type="match status" value="1"/>
</dbReference>